<dbReference type="PANTHER" id="PTHR12128">
    <property type="entry name" value="DIHYDRODIPICOLINATE SYNTHASE"/>
    <property type="match status" value="1"/>
</dbReference>
<comment type="similarity">
    <text evidence="1 4">Belongs to the DapA family.</text>
</comment>
<keyword evidence="6" id="KW-1185">Reference proteome</keyword>
<evidence type="ECO:0000256" key="1">
    <source>
        <dbReference type="ARBA" id="ARBA00007592"/>
    </source>
</evidence>
<dbReference type="PRINTS" id="PR00146">
    <property type="entry name" value="DHPICSNTHASE"/>
</dbReference>
<sequence length="298" mass="30658">MTLSGVYVPLITPFDATGAVALDALVALTHQVLEAGAAGVVALGTTAEPASLNVRERQAVVDAVARVCRERGAPLIVGANAVETVETLPRRAEVVAALSVVPPFLRPGEAGVLAHFASLAAASPVPLVVYHVPYRTGQHLGTAAIRRLAELPGVAGIKYSVGGIDGDTVELLAELPPDFAVLGGDDALISPLLALGAHGGILASAHLGTAAFVELAEAWRTGGTARARSLGHRLAVLSTALFAEPNPTVIKAVLHAQGRIPTPSVRLPLVRPRPETVRAAVRLAQDDGWRTLSLQGLA</sequence>
<dbReference type="InterPro" id="IPR013785">
    <property type="entry name" value="Aldolase_TIM"/>
</dbReference>
<keyword evidence="3" id="KW-0704">Schiff base</keyword>
<dbReference type="InterPro" id="IPR020625">
    <property type="entry name" value="Schiff_base-form_aldolases_AS"/>
</dbReference>
<comment type="caution">
    <text evidence="5">The sequence shown here is derived from an EMBL/GenBank/DDBJ whole genome shotgun (WGS) entry which is preliminary data.</text>
</comment>
<protein>
    <submittedName>
        <fullName evidence="5">Dihydrodipicolinate synthase family protein</fullName>
    </submittedName>
</protein>
<evidence type="ECO:0000256" key="3">
    <source>
        <dbReference type="ARBA" id="ARBA00023270"/>
    </source>
</evidence>
<evidence type="ECO:0000256" key="4">
    <source>
        <dbReference type="PIRNR" id="PIRNR001365"/>
    </source>
</evidence>
<dbReference type="Proteomes" id="UP001339911">
    <property type="component" value="Unassembled WGS sequence"/>
</dbReference>
<dbReference type="SMART" id="SM01130">
    <property type="entry name" value="DHDPS"/>
    <property type="match status" value="1"/>
</dbReference>
<gene>
    <name evidence="5" type="ORF">V1634_33720</name>
</gene>
<reference evidence="5 6" key="1">
    <citation type="submission" date="2024-01" db="EMBL/GenBank/DDBJ databases">
        <title>Genome insights into Plantactinospora veratri sp. nov.</title>
        <authorList>
            <person name="Wang L."/>
        </authorList>
    </citation>
    <scope>NUCLEOTIDE SEQUENCE [LARGE SCALE GENOMIC DNA]</scope>
    <source>
        <strain evidence="5 6">NEAU-FHS4</strain>
    </source>
</reference>
<organism evidence="5 6">
    <name type="scientific">Plantactinospora veratri</name>
    <dbReference type="NCBI Taxonomy" id="1436122"/>
    <lineage>
        <taxon>Bacteria</taxon>
        <taxon>Bacillati</taxon>
        <taxon>Actinomycetota</taxon>
        <taxon>Actinomycetes</taxon>
        <taxon>Micromonosporales</taxon>
        <taxon>Micromonosporaceae</taxon>
        <taxon>Plantactinospora</taxon>
    </lineage>
</organism>
<accession>A0ABU7SP97</accession>
<dbReference type="Gene3D" id="3.20.20.70">
    <property type="entry name" value="Aldolase class I"/>
    <property type="match status" value="1"/>
</dbReference>
<evidence type="ECO:0000313" key="5">
    <source>
        <dbReference type="EMBL" id="MEE6311798.1"/>
    </source>
</evidence>
<dbReference type="EMBL" id="JAZGQL010000037">
    <property type="protein sequence ID" value="MEE6311798.1"/>
    <property type="molecule type" value="Genomic_DNA"/>
</dbReference>
<evidence type="ECO:0000256" key="2">
    <source>
        <dbReference type="ARBA" id="ARBA00023239"/>
    </source>
</evidence>
<evidence type="ECO:0000313" key="6">
    <source>
        <dbReference type="Proteomes" id="UP001339911"/>
    </source>
</evidence>
<keyword evidence="2 4" id="KW-0456">Lyase</keyword>
<dbReference type="PROSITE" id="PS00666">
    <property type="entry name" value="DHDPS_2"/>
    <property type="match status" value="1"/>
</dbReference>
<dbReference type="InterPro" id="IPR002220">
    <property type="entry name" value="DapA-like"/>
</dbReference>
<name>A0ABU7SP97_9ACTN</name>
<dbReference type="PIRSF" id="PIRSF001365">
    <property type="entry name" value="DHDPS"/>
    <property type="match status" value="1"/>
</dbReference>
<dbReference type="SUPFAM" id="SSF51569">
    <property type="entry name" value="Aldolase"/>
    <property type="match status" value="1"/>
</dbReference>
<dbReference type="Pfam" id="PF00701">
    <property type="entry name" value="DHDPS"/>
    <property type="match status" value="1"/>
</dbReference>
<dbReference type="PANTHER" id="PTHR12128:SF66">
    <property type="entry name" value="4-HYDROXY-2-OXOGLUTARATE ALDOLASE, MITOCHONDRIAL"/>
    <property type="match status" value="1"/>
</dbReference>
<proteinExistence type="inferred from homology"/>
<dbReference type="RefSeq" id="WP_331211681.1">
    <property type="nucleotide sequence ID" value="NZ_JAZGQL010000037.1"/>
</dbReference>